<keyword evidence="4 5" id="KW-0720">Serine protease</keyword>
<dbReference type="AlphaFoldDB" id="A0A0D3IEU7"/>
<dbReference type="Pfam" id="PF00082">
    <property type="entry name" value="Peptidase_S8"/>
    <property type="match status" value="1"/>
</dbReference>
<feature type="active site" description="Charge relay system" evidence="5">
    <location>
        <position position="209"/>
    </location>
</feature>
<evidence type="ECO:0000313" key="8">
    <source>
        <dbReference type="EnsemblProtists" id="EOD09782"/>
    </source>
</evidence>
<dbReference type="GO" id="GO:0004252">
    <property type="term" value="F:serine-type endopeptidase activity"/>
    <property type="evidence" value="ECO:0007669"/>
    <property type="project" value="UniProtKB-UniRule"/>
</dbReference>
<dbReference type="eggNOG" id="KOG1153">
    <property type="taxonomic scope" value="Eukaryota"/>
</dbReference>
<dbReference type="InterPro" id="IPR023827">
    <property type="entry name" value="Peptidase_S8_Asp-AS"/>
</dbReference>
<dbReference type="CDD" id="cd04077">
    <property type="entry name" value="Peptidases_S8_PCSK9_ProteinaseK_like"/>
    <property type="match status" value="1"/>
</dbReference>
<accession>A0A0D3IEU7</accession>
<dbReference type="EnsemblProtists" id="EOD09782">
    <property type="protein sequence ID" value="EOD09782"/>
    <property type="gene ID" value="EMIHUDRAFT_67918"/>
</dbReference>
<evidence type="ECO:0000313" key="9">
    <source>
        <dbReference type="Proteomes" id="UP000013827"/>
    </source>
</evidence>
<dbReference type="KEGG" id="ehx:EMIHUDRAFT_67918"/>
<dbReference type="GeneID" id="17255902"/>
<feature type="domain" description="Peptidase S8/S53" evidence="7">
    <location>
        <begin position="14"/>
        <end position="242"/>
    </location>
</feature>
<evidence type="ECO:0000256" key="3">
    <source>
        <dbReference type="ARBA" id="ARBA00022801"/>
    </source>
</evidence>
<dbReference type="InterPro" id="IPR036852">
    <property type="entry name" value="Peptidase_S8/S53_dom_sf"/>
</dbReference>
<dbReference type="PROSITE" id="PS00136">
    <property type="entry name" value="SUBTILASE_ASP"/>
    <property type="match status" value="1"/>
</dbReference>
<dbReference type="PANTHER" id="PTHR43806:SF58">
    <property type="entry name" value="ALKALINE PROTEASE 1-RELATED"/>
    <property type="match status" value="1"/>
</dbReference>
<dbReference type="InterPro" id="IPR022398">
    <property type="entry name" value="Peptidase_S8_His-AS"/>
</dbReference>
<reference evidence="9" key="1">
    <citation type="journal article" date="2013" name="Nature">
        <title>Pan genome of the phytoplankton Emiliania underpins its global distribution.</title>
        <authorList>
            <person name="Read B.A."/>
            <person name="Kegel J."/>
            <person name="Klute M.J."/>
            <person name="Kuo A."/>
            <person name="Lefebvre S.C."/>
            <person name="Maumus F."/>
            <person name="Mayer C."/>
            <person name="Miller J."/>
            <person name="Monier A."/>
            <person name="Salamov A."/>
            <person name="Young J."/>
            <person name="Aguilar M."/>
            <person name="Claverie J.M."/>
            <person name="Frickenhaus S."/>
            <person name="Gonzalez K."/>
            <person name="Herman E.K."/>
            <person name="Lin Y.C."/>
            <person name="Napier J."/>
            <person name="Ogata H."/>
            <person name="Sarno A.F."/>
            <person name="Shmutz J."/>
            <person name="Schroeder D."/>
            <person name="de Vargas C."/>
            <person name="Verret F."/>
            <person name="von Dassow P."/>
            <person name="Valentin K."/>
            <person name="Van de Peer Y."/>
            <person name="Wheeler G."/>
            <person name="Dacks J.B."/>
            <person name="Delwiche C.F."/>
            <person name="Dyhrman S.T."/>
            <person name="Glockner G."/>
            <person name="John U."/>
            <person name="Richards T."/>
            <person name="Worden A.Z."/>
            <person name="Zhang X."/>
            <person name="Grigoriev I.V."/>
            <person name="Allen A.E."/>
            <person name="Bidle K."/>
            <person name="Borodovsky M."/>
            <person name="Bowler C."/>
            <person name="Brownlee C."/>
            <person name="Cock J.M."/>
            <person name="Elias M."/>
            <person name="Gladyshev V.N."/>
            <person name="Groth M."/>
            <person name="Guda C."/>
            <person name="Hadaegh A."/>
            <person name="Iglesias-Rodriguez M.D."/>
            <person name="Jenkins J."/>
            <person name="Jones B.M."/>
            <person name="Lawson T."/>
            <person name="Leese F."/>
            <person name="Lindquist E."/>
            <person name="Lobanov A."/>
            <person name="Lomsadze A."/>
            <person name="Malik S.B."/>
            <person name="Marsh M.E."/>
            <person name="Mackinder L."/>
            <person name="Mock T."/>
            <person name="Mueller-Roeber B."/>
            <person name="Pagarete A."/>
            <person name="Parker M."/>
            <person name="Probert I."/>
            <person name="Quesneville H."/>
            <person name="Raines C."/>
            <person name="Rensing S.A."/>
            <person name="Riano-Pachon D.M."/>
            <person name="Richier S."/>
            <person name="Rokitta S."/>
            <person name="Shiraiwa Y."/>
            <person name="Soanes D.M."/>
            <person name="van der Giezen M."/>
            <person name="Wahlund T.M."/>
            <person name="Williams B."/>
            <person name="Wilson W."/>
            <person name="Wolfe G."/>
            <person name="Wurch L.L."/>
        </authorList>
    </citation>
    <scope>NUCLEOTIDE SEQUENCE</scope>
</reference>
<evidence type="ECO:0000256" key="1">
    <source>
        <dbReference type="ARBA" id="ARBA00011073"/>
    </source>
</evidence>
<dbReference type="InterPro" id="IPR000209">
    <property type="entry name" value="Peptidase_S8/S53_dom"/>
</dbReference>
<dbReference type="GO" id="GO:0006508">
    <property type="term" value="P:proteolysis"/>
    <property type="evidence" value="ECO:0007669"/>
    <property type="project" value="UniProtKB-KW"/>
</dbReference>
<name>A0A0D3IEU7_EMIH1</name>
<evidence type="ECO:0000256" key="4">
    <source>
        <dbReference type="ARBA" id="ARBA00022825"/>
    </source>
</evidence>
<evidence type="ECO:0000256" key="5">
    <source>
        <dbReference type="PROSITE-ProRule" id="PRU01240"/>
    </source>
</evidence>
<evidence type="ECO:0000256" key="6">
    <source>
        <dbReference type="RuleBase" id="RU003355"/>
    </source>
</evidence>
<dbReference type="PRINTS" id="PR00723">
    <property type="entry name" value="SUBTILISIN"/>
</dbReference>
<dbReference type="PROSITE" id="PS00138">
    <property type="entry name" value="SUBTILASE_SER"/>
    <property type="match status" value="1"/>
</dbReference>
<dbReference type="STRING" id="2903.R1BJX8"/>
<dbReference type="PANTHER" id="PTHR43806">
    <property type="entry name" value="PEPTIDASE S8"/>
    <property type="match status" value="1"/>
</dbReference>
<protein>
    <recommendedName>
        <fullName evidence="7">Peptidase S8/S53 domain-containing protein</fullName>
    </recommendedName>
</protein>
<dbReference type="InterPro" id="IPR023828">
    <property type="entry name" value="Peptidase_S8_Ser-AS"/>
</dbReference>
<feature type="active site" description="Charge relay system" evidence="5">
    <location>
        <position position="23"/>
    </location>
</feature>
<organism evidence="8 9">
    <name type="scientific">Emiliania huxleyi (strain CCMP1516)</name>
    <dbReference type="NCBI Taxonomy" id="280463"/>
    <lineage>
        <taxon>Eukaryota</taxon>
        <taxon>Haptista</taxon>
        <taxon>Haptophyta</taxon>
        <taxon>Prymnesiophyceae</taxon>
        <taxon>Isochrysidales</taxon>
        <taxon>Noelaerhabdaceae</taxon>
        <taxon>Emiliania</taxon>
    </lineage>
</organism>
<evidence type="ECO:0000256" key="2">
    <source>
        <dbReference type="ARBA" id="ARBA00022670"/>
    </source>
</evidence>
<keyword evidence="2 5" id="KW-0645">Protease</keyword>
<dbReference type="SUPFAM" id="SSF52743">
    <property type="entry name" value="Subtilisin-like"/>
    <property type="match status" value="1"/>
</dbReference>
<evidence type="ECO:0000259" key="7">
    <source>
        <dbReference type="Pfam" id="PF00082"/>
    </source>
</evidence>
<feature type="active site" description="Charge relay system" evidence="5">
    <location>
        <position position="51"/>
    </location>
</feature>
<dbReference type="GO" id="GO:0005615">
    <property type="term" value="C:extracellular space"/>
    <property type="evidence" value="ECO:0007669"/>
    <property type="project" value="TreeGrafter"/>
</dbReference>
<dbReference type="PROSITE" id="PS00137">
    <property type="entry name" value="SUBTILASE_HIS"/>
    <property type="match status" value="1"/>
</dbReference>
<dbReference type="RefSeq" id="XP_005762211.1">
    <property type="nucleotide sequence ID" value="XM_005762154.1"/>
</dbReference>
<dbReference type="PaxDb" id="2903-EOD09782"/>
<dbReference type="HOGENOM" id="CLU_011263_6_0_1"/>
<dbReference type="FunFam" id="3.40.50.200:FF:000014">
    <property type="entry name" value="Proteinase K"/>
    <property type="match status" value="1"/>
</dbReference>
<dbReference type="InterPro" id="IPR050131">
    <property type="entry name" value="Peptidase_S8_subtilisin-like"/>
</dbReference>
<dbReference type="Proteomes" id="UP000013827">
    <property type="component" value="Unassembled WGS sequence"/>
</dbReference>
<keyword evidence="9" id="KW-1185">Reference proteome</keyword>
<reference evidence="8" key="2">
    <citation type="submission" date="2024-10" db="UniProtKB">
        <authorList>
            <consortium name="EnsemblProtists"/>
        </authorList>
    </citation>
    <scope>IDENTIFICATION</scope>
</reference>
<keyword evidence="3 5" id="KW-0378">Hydrolase</keyword>
<dbReference type="Gene3D" id="3.40.50.200">
    <property type="entry name" value="Peptidase S8/S53 domain"/>
    <property type="match status" value="1"/>
</dbReference>
<comment type="similarity">
    <text evidence="1 5 6">Belongs to the peptidase S8 family.</text>
</comment>
<proteinExistence type="inferred from homology"/>
<dbReference type="OMA" id="YPANCND"/>
<dbReference type="PROSITE" id="PS51892">
    <property type="entry name" value="SUBTILASE"/>
    <property type="match status" value="1"/>
</dbReference>
<sequence>SGTDGSYDDSGATGAGAVVYILDTGVRVSHEDFGGRAEAGWSAETSQCNGHGTHCASTAGGSNHGVAEGTIIVTVQAVLNCAPRARGSHAGIIAGIEWAVDDAKERGLPAIISMSLGTNQVGVFDDAIRAAYDEGVLTIAAAGNSNDDACGYSPASVPLAVTVGSTTQSDSKSPFSSHGPCVDIQAPGSRITAAWVGSDSDTATISGTSMACPHVAGVAAQIRAMRPDLAPDQVTAALLCFATPDAISGLPSDTANKLLFN</sequence>
<dbReference type="InterPro" id="IPR034193">
    <property type="entry name" value="PCSK9_ProteinaseK-like"/>
</dbReference>
<dbReference type="InterPro" id="IPR015500">
    <property type="entry name" value="Peptidase_S8_subtilisin-rel"/>
</dbReference>